<dbReference type="GO" id="GO:0006108">
    <property type="term" value="P:malate metabolic process"/>
    <property type="evidence" value="ECO:0007669"/>
    <property type="project" value="TreeGrafter"/>
</dbReference>
<feature type="binding site" evidence="5">
    <location>
        <position position="181"/>
    </location>
    <ligand>
        <name>substrate</name>
    </ligand>
</feature>
<comment type="subcellular location">
    <subcellularLocation>
        <location evidence="5">Cytoplasm</location>
    </subcellularLocation>
</comment>
<dbReference type="PROSITE" id="PS00163">
    <property type="entry name" value="FUMARATE_LYASES"/>
    <property type="match status" value="1"/>
</dbReference>
<feature type="binding site" evidence="5">
    <location>
        <begin position="97"/>
        <end position="99"/>
    </location>
    <ligand>
        <name>substrate</name>
    </ligand>
</feature>
<dbReference type="FunFam" id="1.10.275.10:FF:000001">
    <property type="entry name" value="Fumarate hydratase, mitochondrial"/>
    <property type="match status" value="1"/>
</dbReference>
<dbReference type="PANTHER" id="PTHR11444">
    <property type="entry name" value="ASPARTATEAMMONIA/ARGININOSUCCINATE/ADENYLOSUCCINATE LYASE"/>
    <property type="match status" value="1"/>
</dbReference>
<comment type="function">
    <text evidence="5">Involved in the TCA cycle. Catalyzes the stereospecific interconversion of fumarate to L-malate.</text>
</comment>
<gene>
    <name evidence="5 8" type="primary">fumC</name>
    <name evidence="8" type="ORF">HYG86_10240</name>
</gene>
<dbReference type="NCBIfam" id="NF008909">
    <property type="entry name" value="PRK12273.1"/>
    <property type="match status" value="1"/>
</dbReference>
<keyword evidence="4 5" id="KW-0456">Lyase</keyword>
<feature type="binding site" description="in site B" evidence="5">
    <location>
        <begin position="123"/>
        <end position="126"/>
    </location>
    <ligand>
        <name>substrate</name>
    </ligand>
</feature>
<dbReference type="GO" id="GO:0008797">
    <property type="term" value="F:aspartate ammonia-lyase activity"/>
    <property type="evidence" value="ECO:0007669"/>
    <property type="project" value="UniProtKB-EC"/>
</dbReference>
<dbReference type="Proteomes" id="UP000516160">
    <property type="component" value="Chromosome"/>
</dbReference>
<feature type="binding site" evidence="5">
    <location>
        <begin position="133"/>
        <end position="135"/>
    </location>
    <ligand>
        <name>substrate</name>
    </ligand>
</feature>
<dbReference type="InterPro" id="IPR018951">
    <property type="entry name" value="Fumarase_C_C"/>
</dbReference>
<dbReference type="FunFam" id="1.20.200.10:FF:000001">
    <property type="entry name" value="Fumarate hydratase, mitochondrial"/>
    <property type="match status" value="1"/>
</dbReference>
<dbReference type="HAMAP" id="MF_00743">
    <property type="entry name" value="FumaraseC"/>
    <property type="match status" value="1"/>
</dbReference>
<evidence type="ECO:0000256" key="1">
    <source>
        <dbReference type="ARBA" id="ARBA00001494"/>
    </source>
</evidence>
<dbReference type="InterPro" id="IPR020557">
    <property type="entry name" value="Fumarate_lyase_CS"/>
</dbReference>
<feature type="domain" description="Fumarase C C-terminal" evidence="7">
    <location>
        <begin position="402"/>
        <end position="454"/>
    </location>
</feature>
<feature type="active site" evidence="5">
    <location>
        <position position="312"/>
    </location>
</feature>
<comment type="subunit">
    <text evidence="5">Homotetramer.</text>
</comment>
<dbReference type="SUPFAM" id="SSF48557">
    <property type="entry name" value="L-aspartase-like"/>
    <property type="match status" value="1"/>
</dbReference>
<comment type="similarity">
    <text evidence="2 5">Belongs to the class-II fumarase/aspartase family. Fumarase subfamily.</text>
</comment>
<comment type="miscellaneous">
    <text evidence="5">There are 2 substrate-binding sites: the catalytic A site, and the non-catalytic B site that may play a role in the transfer of substrate or product between the active site and the solvent. Alternatively, the B site may bind allosteric effectors.</text>
</comment>
<dbReference type="InterPro" id="IPR008948">
    <property type="entry name" value="L-Aspartase-like"/>
</dbReference>
<feature type="active site" description="Proton donor/acceptor" evidence="5">
    <location>
        <position position="182"/>
    </location>
</feature>
<evidence type="ECO:0000259" key="6">
    <source>
        <dbReference type="Pfam" id="PF00206"/>
    </source>
</evidence>
<evidence type="ECO:0000259" key="7">
    <source>
        <dbReference type="Pfam" id="PF10415"/>
    </source>
</evidence>
<keyword evidence="5" id="KW-0963">Cytoplasm</keyword>
<reference evidence="8 9" key="1">
    <citation type="submission" date="2020-07" db="EMBL/GenBank/DDBJ databases">
        <title>Alkalicella. sp. LB2 genome.</title>
        <authorList>
            <person name="Postec A."/>
            <person name="Quemeneur M."/>
        </authorList>
    </citation>
    <scope>NUCLEOTIDE SEQUENCE [LARGE SCALE GENOMIC DNA]</scope>
    <source>
        <strain evidence="8 9">LB2</strain>
    </source>
</reference>
<dbReference type="Gene3D" id="1.10.40.30">
    <property type="entry name" value="Fumarase/aspartase (C-terminal domain)"/>
    <property type="match status" value="1"/>
</dbReference>
<keyword evidence="9" id="KW-1185">Reference proteome</keyword>
<dbReference type="Gene3D" id="1.10.275.10">
    <property type="entry name" value="Fumarase/aspartase (N-terminal domain)"/>
    <property type="match status" value="1"/>
</dbReference>
<organism evidence="8 9">
    <name type="scientific">Alkalicella caledoniensis</name>
    <dbReference type="NCBI Taxonomy" id="2731377"/>
    <lineage>
        <taxon>Bacteria</taxon>
        <taxon>Bacillati</taxon>
        <taxon>Bacillota</taxon>
        <taxon>Clostridia</taxon>
        <taxon>Eubacteriales</taxon>
        <taxon>Proteinivoracaceae</taxon>
        <taxon>Alkalicella</taxon>
    </lineage>
</organism>
<dbReference type="EMBL" id="CP058559">
    <property type="protein sequence ID" value="QNO15111.1"/>
    <property type="molecule type" value="Genomic_DNA"/>
</dbReference>
<dbReference type="InterPro" id="IPR022761">
    <property type="entry name" value="Fumarate_lyase_N"/>
</dbReference>
<dbReference type="CDD" id="cd01362">
    <property type="entry name" value="Fumarase_classII"/>
    <property type="match status" value="1"/>
</dbReference>
<accession>A0A7G9W8U9</accession>
<protein>
    <recommendedName>
        <fullName evidence="5">Fumarate hydratase class II</fullName>
        <shortName evidence="5">Fumarase C</shortName>
        <ecNumber evidence="5">4.2.1.2</ecNumber>
    </recommendedName>
    <alternativeName>
        <fullName evidence="5">Aerobic fumarase</fullName>
    </alternativeName>
    <alternativeName>
        <fullName evidence="5">Iron-independent fumarase</fullName>
    </alternativeName>
</protein>
<name>A0A7G9W8U9_ALKCA</name>
<dbReference type="InterPro" id="IPR024083">
    <property type="entry name" value="Fumarase/histidase_N"/>
</dbReference>
<dbReference type="Pfam" id="PF00206">
    <property type="entry name" value="Lyase_1"/>
    <property type="match status" value="1"/>
</dbReference>
<feature type="binding site" evidence="5">
    <location>
        <begin position="318"/>
        <end position="320"/>
    </location>
    <ligand>
        <name>substrate</name>
    </ligand>
</feature>
<comment type="catalytic activity">
    <reaction evidence="5">
        <text>(S)-malate = fumarate + H2O</text>
        <dbReference type="Rhea" id="RHEA:12460"/>
        <dbReference type="ChEBI" id="CHEBI:15377"/>
        <dbReference type="ChEBI" id="CHEBI:15589"/>
        <dbReference type="ChEBI" id="CHEBI:29806"/>
        <dbReference type="EC" id="4.2.1.2"/>
    </reaction>
</comment>
<dbReference type="AlphaFoldDB" id="A0A7G9W8U9"/>
<dbReference type="KEGG" id="acae:HYG86_10240"/>
<feature type="site" description="Important for catalytic activity" evidence="5">
    <location>
        <position position="325"/>
    </location>
</feature>
<dbReference type="GO" id="GO:0006099">
    <property type="term" value="P:tricarboxylic acid cycle"/>
    <property type="evidence" value="ECO:0007669"/>
    <property type="project" value="UniProtKB-UniRule"/>
</dbReference>
<sequence length="458" mass="49995">MGYRIEKDSMGEIHVSCEKLWGAQTQRSIKNFDIGKEKLPLEFIFALAIVKKAAVTVNGRLGIIPEDIVKAITTACNEILEGKWNDQFPLSLWQTGSGTQTNMNINEVIANRANQLLTNGNTHPNDHVNRGQSSNDVFPTAMHITCVLILEKNLIPALERLASSFEELSNRYSRIVKVGRTHLQDATPITLGQEISAWHAMLKSSREMVMDSLKYLRPLALGGTAVGTGLNTHRQFGELCAKEISNISGSNFTSSENMFHALSSRDALVFAHGALNTLAGNLMKIANDVRWLASGPRCGIGEIKIPENEPGSSIMPGKVNPTQSEALTMVCVRVMGNDTSVGIASSQGNFQLNVYLPLIIHSFVQSATLLSHAMDSFNNGCVKGIVPNHERIENNLRNSLMLVTALTPHIGYDKAAEIAKTAHDKGITLKMASELLGVLTPQEFDKLMDPSKMVAPLE</sequence>
<dbReference type="InterPro" id="IPR005677">
    <property type="entry name" value="Fum_hydII"/>
</dbReference>
<keyword evidence="5" id="KW-0816">Tricarboxylic acid cycle</keyword>
<dbReference type="PRINTS" id="PR00149">
    <property type="entry name" value="FUMRATELYASE"/>
</dbReference>
<evidence type="ECO:0000313" key="8">
    <source>
        <dbReference type="EMBL" id="QNO15111.1"/>
    </source>
</evidence>
<dbReference type="GO" id="GO:0005737">
    <property type="term" value="C:cytoplasm"/>
    <property type="evidence" value="ECO:0007669"/>
    <property type="project" value="UniProtKB-SubCell"/>
</dbReference>
<dbReference type="GO" id="GO:0006106">
    <property type="term" value="P:fumarate metabolic process"/>
    <property type="evidence" value="ECO:0007669"/>
    <property type="project" value="InterPro"/>
</dbReference>
<dbReference type="GO" id="GO:0004333">
    <property type="term" value="F:fumarate hydratase activity"/>
    <property type="evidence" value="ECO:0007669"/>
    <property type="project" value="UniProtKB-UniRule"/>
</dbReference>
<proteinExistence type="inferred from homology"/>
<dbReference type="Pfam" id="PF10415">
    <property type="entry name" value="FumaraseC_C"/>
    <property type="match status" value="1"/>
</dbReference>
<feature type="binding site" evidence="5">
    <location>
        <position position="313"/>
    </location>
    <ligand>
        <name>substrate</name>
    </ligand>
</feature>
<feature type="domain" description="Fumarate lyase N-terminal" evidence="6">
    <location>
        <begin position="11"/>
        <end position="336"/>
    </location>
</feature>
<dbReference type="GO" id="GO:0008652">
    <property type="term" value="P:amino acid biosynthetic process"/>
    <property type="evidence" value="ECO:0007669"/>
    <property type="project" value="UniProtKB-KW"/>
</dbReference>
<dbReference type="UniPathway" id="UPA00223">
    <property type="reaction ID" value="UER01007"/>
</dbReference>
<comment type="pathway">
    <text evidence="5">Carbohydrate metabolism; tricarboxylic acid cycle; (S)-malate from fumarate: step 1/1.</text>
</comment>
<dbReference type="EC" id="4.2.1.2" evidence="5"/>
<evidence type="ECO:0000256" key="2">
    <source>
        <dbReference type="ARBA" id="ARBA00009084"/>
    </source>
</evidence>
<evidence type="ECO:0000256" key="4">
    <source>
        <dbReference type="ARBA" id="ARBA00023239"/>
    </source>
</evidence>
<dbReference type="PANTHER" id="PTHR11444:SF1">
    <property type="entry name" value="FUMARATE HYDRATASE, MITOCHONDRIAL"/>
    <property type="match status" value="1"/>
</dbReference>
<evidence type="ECO:0000256" key="5">
    <source>
        <dbReference type="HAMAP-Rule" id="MF_00743"/>
    </source>
</evidence>
<dbReference type="Gene3D" id="1.20.200.10">
    <property type="entry name" value="Fumarase/aspartase (Central domain)"/>
    <property type="match status" value="1"/>
</dbReference>
<evidence type="ECO:0000313" key="9">
    <source>
        <dbReference type="Proteomes" id="UP000516160"/>
    </source>
</evidence>
<comment type="catalytic activity">
    <reaction evidence="1">
        <text>L-aspartate = fumarate + NH4(+)</text>
        <dbReference type="Rhea" id="RHEA:16601"/>
        <dbReference type="ChEBI" id="CHEBI:28938"/>
        <dbReference type="ChEBI" id="CHEBI:29806"/>
        <dbReference type="ChEBI" id="CHEBI:29991"/>
        <dbReference type="EC" id="4.3.1.1"/>
    </reaction>
</comment>
<dbReference type="NCBIfam" id="TIGR00979">
    <property type="entry name" value="fumC_II"/>
    <property type="match status" value="1"/>
</dbReference>
<dbReference type="FunFam" id="1.10.40.30:FF:000002">
    <property type="entry name" value="Fumarate hydratase class II"/>
    <property type="match status" value="1"/>
</dbReference>
<dbReference type="RefSeq" id="WP_213165476.1">
    <property type="nucleotide sequence ID" value="NZ_CP058559.1"/>
</dbReference>
<evidence type="ECO:0000256" key="3">
    <source>
        <dbReference type="ARBA" id="ARBA00022605"/>
    </source>
</evidence>
<dbReference type="InterPro" id="IPR000362">
    <property type="entry name" value="Fumarate_lyase_fam"/>
</dbReference>
<keyword evidence="3" id="KW-0028">Amino-acid biosynthesis</keyword>
<dbReference type="PRINTS" id="PR00145">
    <property type="entry name" value="ARGSUCLYASE"/>
</dbReference>